<evidence type="ECO:0000256" key="1">
    <source>
        <dbReference type="SAM" id="MobiDB-lite"/>
    </source>
</evidence>
<protein>
    <submittedName>
        <fullName evidence="2">Uncharacterized protein</fullName>
    </submittedName>
</protein>
<reference evidence="2" key="1">
    <citation type="submission" date="2019-08" db="EMBL/GenBank/DDBJ databases">
        <title>The genome of the North American firefly Photinus pyralis.</title>
        <authorList>
            <consortium name="Photinus pyralis genome working group"/>
            <person name="Fallon T.R."/>
            <person name="Sander Lower S.E."/>
            <person name="Weng J.-K."/>
        </authorList>
    </citation>
    <scope>NUCLEOTIDE SEQUENCE</scope>
    <source>
        <strain evidence="2">TRF0915ILg1</strain>
        <tissue evidence="2">Whole body</tissue>
    </source>
</reference>
<gene>
    <name evidence="2" type="ORF">ILUMI_12308</name>
</gene>
<dbReference type="EMBL" id="VTPC01007591">
    <property type="protein sequence ID" value="KAF2893867.1"/>
    <property type="molecule type" value="Genomic_DNA"/>
</dbReference>
<organism evidence="2 3">
    <name type="scientific">Ignelater luminosus</name>
    <name type="common">Cucubano</name>
    <name type="synonym">Pyrophorus luminosus</name>
    <dbReference type="NCBI Taxonomy" id="2038154"/>
    <lineage>
        <taxon>Eukaryota</taxon>
        <taxon>Metazoa</taxon>
        <taxon>Ecdysozoa</taxon>
        <taxon>Arthropoda</taxon>
        <taxon>Hexapoda</taxon>
        <taxon>Insecta</taxon>
        <taxon>Pterygota</taxon>
        <taxon>Neoptera</taxon>
        <taxon>Endopterygota</taxon>
        <taxon>Coleoptera</taxon>
        <taxon>Polyphaga</taxon>
        <taxon>Elateriformia</taxon>
        <taxon>Elateroidea</taxon>
        <taxon>Elateridae</taxon>
        <taxon>Agrypninae</taxon>
        <taxon>Pyrophorini</taxon>
        <taxon>Ignelater</taxon>
    </lineage>
</organism>
<proteinExistence type="predicted"/>
<dbReference type="AlphaFoldDB" id="A0A8K0CYV1"/>
<feature type="non-terminal residue" evidence="2">
    <location>
        <position position="1"/>
    </location>
</feature>
<evidence type="ECO:0000313" key="3">
    <source>
        <dbReference type="Proteomes" id="UP000801492"/>
    </source>
</evidence>
<feature type="region of interest" description="Disordered" evidence="1">
    <location>
        <begin position="1"/>
        <end position="24"/>
    </location>
</feature>
<sequence>NKSRQLNGPRKKDNSHSVTPNKGMGIKASVWINKRDLAETLRRPVNCTFAKNMRKKSTNDILMALPKNISISKRTLRFRLKEANLLGRRPTIKQKLIPAMIKKRKL</sequence>
<evidence type="ECO:0000313" key="2">
    <source>
        <dbReference type="EMBL" id="KAF2893867.1"/>
    </source>
</evidence>
<comment type="caution">
    <text evidence="2">The sequence shown here is derived from an EMBL/GenBank/DDBJ whole genome shotgun (WGS) entry which is preliminary data.</text>
</comment>
<dbReference type="Proteomes" id="UP000801492">
    <property type="component" value="Unassembled WGS sequence"/>
</dbReference>
<name>A0A8K0CYV1_IGNLU</name>
<keyword evidence="3" id="KW-1185">Reference proteome</keyword>
<accession>A0A8K0CYV1</accession>